<dbReference type="SMART" id="SM00220">
    <property type="entry name" value="S_TKc"/>
    <property type="match status" value="1"/>
</dbReference>
<evidence type="ECO:0000256" key="4">
    <source>
        <dbReference type="ARBA" id="ARBA00022840"/>
    </source>
</evidence>
<dbReference type="PROSITE" id="PS50011">
    <property type="entry name" value="PROTEIN_KINASE_DOM"/>
    <property type="match status" value="1"/>
</dbReference>
<sequence length="480" mass="53339">MEDVLPDLVQHWRLETAFCDGLTLHTKHVSNAATGLWRTPVEERWQRKKKLGQGGFGVVWLEQCTDGISTGQVRAVKQIQTSFGNQTVTPKMLSSELSAIIKFSQQPYQDCFVRSFGWYHNSESIFITMEYLPLGDLEEHISERLPEAQTRRITLQILQGLAFMHQSKFAHRDLKPRNILVQHKGPDWWVKISDFGTSKQIGTTVLRTILGTEHYQAPEVKGIYKLSDMDEDEGDDDPSYDLAVDIWAVGAIAFRMATGHVPFPGKKDLTRYIHSDAPFPPDASLSAAFTAFVSKTMSASARDRPTAEEALSSAWMCEEQPGSPHVGLASVSPSEDVWDESAKWTTYTTGSGRHENVSQSSTMPSPSLADGDGLSDKILGRKLRDELTSAPAQKSSHARVNESVLSNNTRPPTVTEGPFSKMSFSVQSGPPPTRRRSRALVNNEPKPVQILEGFLDTSVLPQFTFGAWITKEMLRGDSNS</sequence>
<name>A0A9P9J658_9HYPO</name>
<dbReference type="Proteomes" id="UP000738349">
    <property type="component" value="Unassembled WGS sequence"/>
</dbReference>
<dbReference type="PANTHER" id="PTHR48013">
    <property type="entry name" value="DUAL SPECIFICITY MITOGEN-ACTIVATED PROTEIN KINASE KINASE 5-RELATED"/>
    <property type="match status" value="1"/>
</dbReference>
<comment type="catalytic activity">
    <reaction evidence="9">
        <text>L-tyrosyl-[protein] + ATP = O-phospho-L-tyrosyl-[protein] + ADP + H(+)</text>
        <dbReference type="Rhea" id="RHEA:10596"/>
        <dbReference type="Rhea" id="RHEA-COMP:10136"/>
        <dbReference type="Rhea" id="RHEA-COMP:20101"/>
        <dbReference type="ChEBI" id="CHEBI:15378"/>
        <dbReference type="ChEBI" id="CHEBI:30616"/>
        <dbReference type="ChEBI" id="CHEBI:46858"/>
        <dbReference type="ChEBI" id="CHEBI:61978"/>
        <dbReference type="ChEBI" id="CHEBI:456216"/>
        <dbReference type="EC" id="2.7.12.2"/>
    </reaction>
</comment>
<evidence type="ECO:0000259" key="11">
    <source>
        <dbReference type="PROSITE" id="PS50011"/>
    </source>
</evidence>
<accession>A0A9P9J658</accession>
<evidence type="ECO:0000313" key="13">
    <source>
        <dbReference type="Proteomes" id="UP000738349"/>
    </source>
</evidence>
<reference evidence="12" key="1">
    <citation type="journal article" date="2021" name="Nat. Commun.">
        <title>Genetic determinants of endophytism in the Arabidopsis root mycobiome.</title>
        <authorList>
            <person name="Mesny F."/>
            <person name="Miyauchi S."/>
            <person name="Thiergart T."/>
            <person name="Pickel B."/>
            <person name="Atanasova L."/>
            <person name="Karlsson M."/>
            <person name="Huettel B."/>
            <person name="Barry K.W."/>
            <person name="Haridas S."/>
            <person name="Chen C."/>
            <person name="Bauer D."/>
            <person name="Andreopoulos W."/>
            <person name="Pangilinan J."/>
            <person name="LaButti K."/>
            <person name="Riley R."/>
            <person name="Lipzen A."/>
            <person name="Clum A."/>
            <person name="Drula E."/>
            <person name="Henrissat B."/>
            <person name="Kohler A."/>
            <person name="Grigoriev I.V."/>
            <person name="Martin F.M."/>
            <person name="Hacquard S."/>
        </authorList>
    </citation>
    <scope>NUCLEOTIDE SEQUENCE</scope>
    <source>
        <strain evidence="12">MPI-CAGE-AT-0147</strain>
    </source>
</reference>
<feature type="region of interest" description="Disordered" evidence="10">
    <location>
        <begin position="387"/>
        <end position="442"/>
    </location>
</feature>
<keyword evidence="3 12" id="KW-0418">Kinase</keyword>
<evidence type="ECO:0000256" key="1">
    <source>
        <dbReference type="ARBA" id="ARBA00022679"/>
    </source>
</evidence>
<proteinExistence type="inferred from homology"/>
<dbReference type="InterPro" id="IPR000719">
    <property type="entry name" value="Prot_kinase_dom"/>
</dbReference>
<comment type="caution">
    <text evidence="12">The sequence shown here is derived from an EMBL/GenBank/DDBJ whole genome shotgun (WGS) entry which is preliminary data.</text>
</comment>
<evidence type="ECO:0000313" key="12">
    <source>
        <dbReference type="EMBL" id="KAH7152607.1"/>
    </source>
</evidence>
<dbReference type="GO" id="GO:0005524">
    <property type="term" value="F:ATP binding"/>
    <property type="evidence" value="ECO:0007669"/>
    <property type="project" value="UniProtKB-KW"/>
</dbReference>
<comment type="catalytic activity">
    <reaction evidence="8">
        <text>L-threonyl-[protein] + ATP = O-phospho-L-threonyl-[protein] + ADP + H(+)</text>
        <dbReference type="Rhea" id="RHEA:46608"/>
        <dbReference type="Rhea" id="RHEA-COMP:11060"/>
        <dbReference type="Rhea" id="RHEA-COMP:11605"/>
        <dbReference type="ChEBI" id="CHEBI:15378"/>
        <dbReference type="ChEBI" id="CHEBI:30013"/>
        <dbReference type="ChEBI" id="CHEBI:30616"/>
        <dbReference type="ChEBI" id="CHEBI:61977"/>
        <dbReference type="ChEBI" id="CHEBI:456216"/>
        <dbReference type="EC" id="2.7.12.2"/>
    </reaction>
</comment>
<evidence type="ECO:0000256" key="7">
    <source>
        <dbReference type="ARBA" id="ARBA00049014"/>
    </source>
</evidence>
<keyword evidence="1" id="KW-0808">Transferase</keyword>
<evidence type="ECO:0000256" key="5">
    <source>
        <dbReference type="ARBA" id="ARBA00038035"/>
    </source>
</evidence>
<comment type="catalytic activity">
    <reaction evidence="7">
        <text>L-seryl-[protein] + ATP = O-phospho-L-seryl-[protein] + ADP + H(+)</text>
        <dbReference type="Rhea" id="RHEA:17989"/>
        <dbReference type="Rhea" id="RHEA-COMP:9863"/>
        <dbReference type="Rhea" id="RHEA-COMP:11604"/>
        <dbReference type="ChEBI" id="CHEBI:15378"/>
        <dbReference type="ChEBI" id="CHEBI:29999"/>
        <dbReference type="ChEBI" id="CHEBI:30616"/>
        <dbReference type="ChEBI" id="CHEBI:83421"/>
        <dbReference type="ChEBI" id="CHEBI:456216"/>
        <dbReference type="EC" id="2.7.12.2"/>
    </reaction>
</comment>
<dbReference type="PANTHER" id="PTHR48013:SF9">
    <property type="entry name" value="DUAL SPECIFICITY MITOGEN-ACTIVATED PROTEIN KINASE KINASE 5"/>
    <property type="match status" value="1"/>
</dbReference>
<dbReference type="EC" id="2.7.12.2" evidence="6"/>
<dbReference type="PROSITE" id="PS00108">
    <property type="entry name" value="PROTEIN_KINASE_ST"/>
    <property type="match status" value="1"/>
</dbReference>
<dbReference type="OrthoDB" id="10252171at2759"/>
<dbReference type="InterPro" id="IPR011009">
    <property type="entry name" value="Kinase-like_dom_sf"/>
</dbReference>
<evidence type="ECO:0000256" key="2">
    <source>
        <dbReference type="ARBA" id="ARBA00022741"/>
    </source>
</evidence>
<feature type="domain" description="Protein kinase" evidence="11">
    <location>
        <begin position="45"/>
        <end position="316"/>
    </location>
</feature>
<feature type="compositionally biased region" description="Polar residues" evidence="10">
    <location>
        <begin position="403"/>
        <end position="412"/>
    </location>
</feature>
<keyword evidence="4" id="KW-0067">ATP-binding</keyword>
<dbReference type="GO" id="GO:0004708">
    <property type="term" value="F:MAP kinase kinase activity"/>
    <property type="evidence" value="ECO:0007669"/>
    <property type="project" value="UniProtKB-EC"/>
</dbReference>
<dbReference type="SUPFAM" id="SSF56112">
    <property type="entry name" value="Protein kinase-like (PK-like)"/>
    <property type="match status" value="1"/>
</dbReference>
<feature type="compositionally biased region" description="Polar residues" evidence="10">
    <location>
        <begin position="347"/>
        <end position="365"/>
    </location>
</feature>
<evidence type="ECO:0000256" key="10">
    <source>
        <dbReference type="SAM" id="MobiDB-lite"/>
    </source>
</evidence>
<dbReference type="Gene3D" id="1.10.510.10">
    <property type="entry name" value="Transferase(Phosphotransferase) domain 1"/>
    <property type="match status" value="1"/>
</dbReference>
<feature type="region of interest" description="Disordered" evidence="10">
    <location>
        <begin position="347"/>
        <end position="375"/>
    </location>
</feature>
<dbReference type="EMBL" id="JAGMUV010000006">
    <property type="protein sequence ID" value="KAH7152607.1"/>
    <property type="molecule type" value="Genomic_DNA"/>
</dbReference>
<organism evidence="12 13">
    <name type="scientific">Dactylonectria macrodidyma</name>
    <dbReference type="NCBI Taxonomy" id="307937"/>
    <lineage>
        <taxon>Eukaryota</taxon>
        <taxon>Fungi</taxon>
        <taxon>Dikarya</taxon>
        <taxon>Ascomycota</taxon>
        <taxon>Pezizomycotina</taxon>
        <taxon>Sordariomycetes</taxon>
        <taxon>Hypocreomycetidae</taxon>
        <taxon>Hypocreales</taxon>
        <taxon>Nectriaceae</taxon>
        <taxon>Dactylonectria</taxon>
    </lineage>
</organism>
<dbReference type="AlphaFoldDB" id="A0A9P9J658"/>
<evidence type="ECO:0000256" key="3">
    <source>
        <dbReference type="ARBA" id="ARBA00022777"/>
    </source>
</evidence>
<protein>
    <recommendedName>
        <fullName evidence="6">mitogen-activated protein kinase kinase</fullName>
        <ecNumber evidence="6">2.7.12.2</ecNumber>
    </recommendedName>
</protein>
<keyword evidence="13" id="KW-1185">Reference proteome</keyword>
<keyword evidence="2" id="KW-0547">Nucleotide-binding</keyword>
<dbReference type="Pfam" id="PF00069">
    <property type="entry name" value="Pkinase"/>
    <property type="match status" value="1"/>
</dbReference>
<evidence type="ECO:0000256" key="8">
    <source>
        <dbReference type="ARBA" id="ARBA00049299"/>
    </source>
</evidence>
<evidence type="ECO:0000256" key="9">
    <source>
        <dbReference type="ARBA" id="ARBA00051693"/>
    </source>
</evidence>
<dbReference type="InterPro" id="IPR008271">
    <property type="entry name" value="Ser/Thr_kinase_AS"/>
</dbReference>
<evidence type="ECO:0000256" key="6">
    <source>
        <dbReference type="ARBA" id="ARBA00038999"/>
    </source>
</evidence>
<comment type="similarity">
    <text evidence="5">Belongs to the protein kinase superfamily. STE Ser/Thr protein kinase family. MAP kinase kinase subfamily.</text>
</comment>
<gene>
    <name evidence="12" type="ORF">EDB81DRAFT_881574</name>
</gene>